<evidence type="ECO:0000256" key="1">
    <source>
        <dbReference type="SAM" id="MobiDB-lite"/>
    </source>
</evidence>
<dbReference type="GeneID" id="80537562"/>
<proteinExistence type="predicted"/>
<dbReference type="EMBL" id="KY357496">
    <property type="protein sequence ID" value="AQM49939.1"/>
    <property type="molecule type" value="Genomic_RNA"/>
</dbReference>
<sequence>MSSNSASKRKLRIESDNDDPTFGVGEISDTETERPSTPKADPFSRPGIPPPSKTEKGIYNFMGIKVGDITLDDSEVEVKSSVGFIDPLEHKARKSWAVQVQEEEDALSDFEVTSETASDSGSIDAETSEDPPVVSPKGTRGTWILMPERWVKISMVTEVPDKGNATATHCRVRPGLFFDVADFSPAMLTIFQEKGWIMGDHKARLLPLTSVKNVADPVAVSSQISRDKAIKTYGVEFKEGSDDDIMKEHIATLRYKEATVYTAMALLPDNVRDANMKAVKTALVKAAALSSRSKLHASAAIKFLGKIAFLIQKGKLGNLRVIQSNYLLANCVTRRRGVTLAAYKKASEKMRKVYFEARADEFWEAYSQNAKDKAVASGSISSIFSQAKAAAVNAKRGAASYAAAAKGQTADFKTRLQQIGSVKEAMEFAKSTASQAKEKLSKREAWLGTHASAYKVFGFVSERPKKWYEYFWTIETVANSDWAEWIVRAKERIIPEDEQIPWYKRLYKTPALVLTSIALAPIGMAKGLWNLVSGQWDEI</sequence>
<name>A0AAC9M6X5_9VIRU</name>
<evidence type="ECO:0000313" key="2">
    <source>
        <dbReference type="EMBL" id="AQM49939.1"/>
    </source>
</evidence>
<feature type="compositionally biased region" description="Polar residues" evidence="1">
    <location>
        <begin position="111"/>
        <end position="121"/>
    </location>
</feature>
<feature type="region of interest" description="Disordered" evidence="1">
    <location>
        <begin position="1"/>
        <end position="57"/>
    </location>
</feature>
<reference evidence="2" key="1">
    <citation type="submission" date="2016-12" db="EMBL/GenBank/DDBJ databases">
        <title>Multiple viral infections in Agaricus bisporus - Characterisation of 18 unique RNA viruses and 8 ORFans identified by deep sequencing.</title>
        <authorList>
            <person name="Deakin G."/>
            <person name="Dobbs E."/>
            <person name="Jones I.M."/>
            <person name="Grogan H.M."/>
            <person name="Burton K.S."/>
        </authorList>
    </citation>
    <scope>NUCLEOTIDE SEQUENCE</scope>
    <source>
        <strain evidence="2">AbV11-003</strain>
    </source>
</reference>
<dbReference type="Proteomes" id="UP000831283">
    <property type="component" value="Segment"/>
</dbReference>
<feature type="region of interest" description="Disordered" evidence="1">
    <location>
        <begin position="106"/>
        <end position="140"/>
    </location>
</feature>
<evidence type="ECO:0000313" key="3">
    <source>
        <dbReference type="Proteomes" id="UP000831283"/>
    </source>
</evidence>
<keyword evidence="3" id="KW-1185">Reference proteome</keyword>
<protein>
    <submittedName>
        <fullName evidence="2">Uncharacterized protein</fullName>
    </submittedName>
</protein>
<dbReference type="RefSeq" id="YP_010799231.1">
    <property type="nucleotide sequence ID" value="NC_076594.1"/>
</dbReference>
<accession>A0AAC9M6X5</accession>
<dbReference type="KEGG" id="vg:80537562"/>
<organism evidence="2 3">
    <name type="scientific">Agaricus bisporus virus 11</name>
    <dbReference type="NCBI Taxonomy" id="1945741"/>
    <lineage>
        <taxon>Viruses</taxon>
        <taxon>Riboviria</taxon>
        <taxon>Orthornavirae</taxon>
        <taxon>Pisuviricota</taxon>
        <taxon>Duplopiviricetes</taxon>
        <taxon>Durnavirales</taxon>
        <taxon>Fusariviridae</taxon>
        <taxon>Alphafusarivirus</taxon>
        <taxon>Alphafusarivirus portobelli</taxon>
    </lineage>
</organism>